<reference evidence="2" key="2">
    <citation type="submission" date="2022-01" db="EMBL/GenBank/DDBJ databases">
        <authorList>
            <person name="Yamashiro T."/>
            <person name="Shiraishi A."/>
            <person name="Satake H."/>
            <person name="Nakayama K."/>
        </authorList>
    </citation>
    <scope>NUCLEOTIDE SEQUENCE</scope>
</reference>
<sequence length="246" mass="28597">MLHSRGSVVFDNFTDLNYVRSLFHFVEFECLLEINEQVCPRFILEFYSQYRLSYSDEGQMLVEFVIQNQYFSFSLEDFAQILRIPCDVACVFSDRWSLDELVYGAPLEGPCQTNIPSPDDIISYVREDRKGQVTRIRHQEEVEVQDYQILTREIVSTLKPWEEIIWENVFCLGSRRDRGMRRGRPSTSSSTFDQPSSSHLNDDDDDDGNDEGTSRTSTPSPIRYVNSLTNQVPQVFQNPPNIDPHL</sequence>
<protein>
    <submittedName>
        <fullName evidence="2">Uncharacterized protein</fullName>
    </submittedName>
</protein>
<dbReference type="EMBL" id="BQNB010019687">
    <property type="protein sequence ID" value="GJT87982.1"/>
    <property type="molecule type" value="Genomic_DNA"/>
</dbReference>
<feature type="region of interest" description="Disordered" evidence="1">
    <location>
        <begin position="177"/>
        <end position="224"/>
    </location>
</feature>
<feature type="compositionally biased region" description="Polar residues" evidence="1">
    <location>
        <begin position="214"/>
        <end position="224"/>
    </location>
</feature>
<evidence type="ECO:0000313" key="3">
    <source>
        <dbReference type="Proteomes" id="UP001151760"/>
    </source>
</evidence>
<feature type="compositionally biased region" description="Low complexity" evidence="1">
    <location>
        <begin position="185"/>
        <end position="198"/>
    </location>
</feature>
<gene>
    <name evidence="2" type="ORF">Tco_1069699</name>
</gene>
<evidence type="ECO:0000313" key="2">
    <source>
        <dbReference type="EMBL" id="GJT87982.1"/>
    </source>
</evidence>
<dbReference type="Proteomes" id="UP001151760">
    <property type="component" value="Unassembled WGS sequence"/>
</dbReference>
<accession>A0ABQ5HL58</accession>
<reference evidence="2" key="1">
    <citation type="journal article" date="2022" name="Int. J. Mol. Sci.">
        <title>Draft Genome of Tanacetum Coccineum: Genomic Comparison of Closely Related Tanacetum-Family Plants.</title>
        <authorList>
            <person name="Yamashiro T."/>
            <person name="Shiraishi A."/>
            <person name="Nakayama K."/>
            <person name="Satake H."/>
        </authorList>
    </citation>
    <scope>NUCLEOTIDE SEQUENCE</scope>
</reference>
<comment type="caution">
    <text evidence="2">The sequence shown here is derived from an EMBL/GenBank/DDBJ whole genome shotgun (WGS) entry which is preliminary data.</text>
</comment>
<keyword evidence="3" id="KW-1185">Reference proteome</keyword>
<name>A0ABQ5HL58_9ASTR</name>
<proteinExistence type="predicted"/>
<evidence type="ECO:0000256" key="1">
    <source>
        <dbReference type="SAM" id="MobiDB-lite"/>
    </source>
</evidence>
<organism evidence="2 3">
    <name type="scientific">Tanacetum coccineum</name>
    <dbReference type="NCBI Taxonomy" id="301880"/>
    <lineage>
        <taxon>Eukaryota</taxon>
        <taxon>Viridiplantae</taxon>
        <taxon>Streptophyta</taxon>
        <taxon>Embryophyta</taxon>
        <taxon>Tracheophyta</taxon>
        <taxon>Spermatophyta</taxon>
        <taxon>Magnoliopsida</taxon>
        <taxon>eudicotyledons</taxon>
        <taxon>Gunneridae</taxon>
        <taxon>Pentapetalae</taxon>
        <taxon>asterids</taxon>
        <taxon>campanulids</taxon>
        <taxon>Asterales</taxon>
        <taxon>Asteraceae</taxon>
        <taxon>Asteroideae</taxon>
        <taxon>Anthemideae</taxon>
        <taxon>Anthemidinae</taxon>
        <taxon>Tanacetum</taxon>
    </lineage>
</organism>